<dbReference type="Proteomes" id="UP000001941">
    <property type="component" value="Chromosome"/>
</dbReference>
<organism evidence="1 2">
    <name type="scientific">Methanospirillum hungatei JF-1 (strain ATCC 27890 / DSM 864 / NBRC 100397 / JF-1)</name>
    <dbReference type="NCBI Taxonomy" id="323259"/>
    <lineage>
        <taxon>Archaea</taxon>
        <taxon>Methanobacteriati</taxon>
        <taxon>Methanobacteriota</taxon>
        <taxon>Stenosarchaea group</taxon>
        <taxon>Methanomicrobia</taxon>
        <taxon>Methanomicrobiales</taxon>
        <taxon>Methanospirillaceae</taxon>
        <taxon>Methanospirillum</taxon>
    </lineage>
</organism>
<reference evidence="2" key="1">
    <citation type="journal article" date="2016" name="Stand. Genomic Sci.">
        <title>Complete genome sequence of Methanospirillum hungatei type strain JF1.</title>
        <authorList>
            <person name="Gunsalus R.P."/>
            <person name="Cook L.E."/>
            <person name="Crable B."/>
            <person name="Rohlin L."/>
            <person name="McDonald E."/>
            <person name="Mouttaki H."/>
            <person name="Sieber J.R."/>
            <person name="Poweleit N."/>
            <person name="Zhou H."/>
            <person name="Lapidus A.L."/>
            <person name="Daligault H.E."/>
            <person name="Land M."/>
            <person name="Gilna P."/>
            <person name="Ivanova N."/>
            <person name="Kyrpides N."/>
            <person name="Culley D.E."/>
            <person name="McInerney M.J."/>
        </authorList>
    </citation>
    <scope>NUCLEOTIDE SEQUENCE [LARGE SCALE GENOMIC DNA]</scope>
    <source>
        <strain evidence="2">ATCC 27890 / DSM 864 / NBRC 100397 / JF-1</strain>
    </source>
</reference>
<dbReference type="KEGG" id="mhu:Mhun_1694"/>
<gene>
    <name evidence="1" type="ordered locus">Mhun_1694</name>
</gene>
<keyword evidence="2" id="KW-1185">Reference proteome</keyword>
<dbReference type="EMBL" id="CP000254">
    <property type="protein sequence ID" value="ABD41420.1"/>
    <property type="molecule type" value="Genomic_DNA"/>
</dbReference>
<dbReference type="eggNOG" id="arCOG02189">
    <property type="taxonomic scope" value="Archaea"/>
</dbReference>
<proteinExistence type="predicted"/>
<dbReference type="GeneID" id="3924901"/>
<sequence length="239" mass="27009">MPQGFPSTDTGVELRILQHIFTPEDAEMALQMTPAPETAEQVAARLSKPVEEIRAMLDQMAEKGQIASLTIGGHQVYRFIPFVIGIYEFQRKERLTKELAELFEEYGPHLAGATGGHAPHIARVIPVNAAIPTDLQVLQQDDIRQILNNAKSFRLQDCICRKEKKLLGDHCKHTIHNCIHYSMEENAFDYFNPEGEIITREEAFQILEQNDQEGLVHTTYNIMNVQGAFFVVVVPAVVR</sequence>
<dbReference type="EnsemblBacteria" id="ABD41420">
    <property type="protein sequence ID" value="ABD41420"/>
    <property type="gene ID" value="Mhun_1694"/>
</dbReference>
<dbReference type="STRING" id="323259.Mhun_1694"/>
<dbReference type="RefSeq" id="WP_011448685.1">
    <property type="nucleotide sequence ID" value="NC_007796.1"/>
</dbReference>
<accession>Q2FQH7</accession>
<name>Q2FQH7_METHJ</name>
<evidence type="ECO:0000313" key="1">
    <source>
        <dbReference type="EMBL" id="ABD41420.1"/>
    </source>
</evidence>
<dbReference type="InParanoid" id="Q2FQH7"/>
<evidence type="ECO:0000313" key="2">
    <source>
        <dbReference type="Proteomes" id="UP000001941"/>
    </source>
</evidence>
<dbReference type="HOGENOM" id="CLU_1159060_0_0_2"/>
<dbReference type="AlphaFoldDB" id="Q2FQH7"/>
<protein>
    <submittedName>
        <fullName evidence="1">Iron-sulfur cluster binding protein</fullName>
    </submittedName>
</protein>